<dbReference type="SFLD" id="SFLDG01129">
    <property type="entry name" value="C1.5:_HAD__Beta-PGM__Phosphata"/>
    <property type="match status" value="1"/>
</dbReference>
<dbReference type="SUPFAM" id="SSF56784">
    <property type="entry name" value="HAD-like"/>
    <property type="match status" value="1"/>
</dbReference>
<evidence type="ECO:0000313" key="2">
    <source>
        <dbReference type="EMBL" id="GGD00684.1"/>
    </source>
</evidence>
<dbReference type="Gene3D" id="1.10.150.240">
    <property type="entry name" value="Putative phosphatase, domain 2"/>
    <property type="match status" value="1"/>
</dbReference>
<dbReference type="EMBL" id="BMGH01000001">
    <property type="protein sequence ID" value="GGD00684.1"/>
    <property type="molecule type" value="Genomic_DNA"/>
</dbReference>
<dbReference type="Pfam" id="PF00702">
    <property type="entry name" value="Hydrolase"/>
    <property type="match status" value="1"/>
</dbReference>
<gene>
    <name evidence="2" type="primary">yjjG</name>
    <name evidence="2" type="ORF">GCM10011342_07140</name>
</gene>
<dbReference type="PANTHER" id="PTHR43316:SF8">
    <property type="entry name" value="HAD FAMILY HYDROLASE"/>
    <property type="match status" value="1"/>
</dbReference>
<dbReference type="InterPro" id="IPR006439">
    <property type="entry name" value="HAD-SF_hydro_IA"/>
</dbReference>
<dbReference type="InterPro" id="IPR023198">
    <property type="entry name" value="PGP-like_dom2"/>
</dbReference>
<protein>
    <submittedName>
        <fullName evidence="2">dUMP phosphatase</fullName>
    </submittedName>
</protein>
<dbReference type="AlphaFoldDB" id="A0A8J2V2I2"/>
<dbReference type="PANTHER" id="PTHR43316">
    <property type="entry name" value="HYDROLASE, HALOACID DELAHOGENASE-RELATED"/>
    <property type="match status" value="1"/>
</dbReference>
<name>A0A8J2V2I2_9PROT</name>
<evidence type="ECO:0000313" key="3">
    <source>
        <dbReference type="Proteomes" id="UP000613582"/>
    </source>
</evidence>
<keyword evidence="3" id="KW-1185">Reference proteome</keyword>
<comment type="caution">
    <text evidence="2">The sequence shown here is derived from an EMBL/GenBank/DDBJ whole genome shotgun (WGS) entry which is preliminary data.</text>
</comment>
<dbReference type="InterPro" id="IPR051540">
    <property type="entry name" value="S-2-haloacid_dehalogenase"/>
</dbReference>
<dbReference type="SFLD" id="SFLDS00003">
    <property type="entry name" value="Haloacid_Dehalogenase"/>
    <property type="match status" value="1"/>
</dbReference>
<dbReference type="InterPro" id="IPR036412">
    <property type="entry name" value="HAD-like_sf"/>
</dbReference>
<accession>A0A8J2V2I2</accession>
<reference evidence="2" key="1">
    <citation type="journal article" date="2014" name="Int. J. Syst. Evol. Microbiol.">
        <title>Complete genome sequence of Corynebacterium casei LMG S-19264T (=DSM 44701T), isolated from a smear-ripened cheese.</title>
        <authorList>
            <consortium name="US DOE Joint Genome Institute (JGI-PGF)"/>
            <person name="Walter F."/>
            <person name="Albersmeier A."/>
            <person name="Kalinowski J."/>
            <person name="Ruckert C."/>
        </authorList>
    </citation>
    <scope>NUCLEOTIDE SEQUENCE</scope>
    <source>
        <strain evidence="2">CGMCC 1.12921</strain>
    </source>
</reference>
<dbReference type="Gene3D" id="3.40.50.1000">
    <property type="entry name" value="HAD superfamily/HAD-like"/>
    <property type="match status" value="1"/>
</dbReference>
<keyword evidence="1" id="KW-0378">Hydrolase</keyword>
<dbReference type="NCBIfam" id="TIGR01549">
    <property type="entry name" value="HAD-SF-IA-v1"/>
    <property type="match status" value="1"/>
</dbReference>
<reference evidence="2" key="2">
    <citation type="submission" date="2020-09" db="EMBL/GenBank/DDBJ databases">
        <authorList>
            <person name="Sun Q."/>
            <person name="Zhou Y."/>
        </authorList>
    </citation>
    <scope>NUCLEOTIDE SEQUENCE</scope>
    <source>
        <strain evidence="2">CGMCC 1.12921</strain>
    </source>
</reference>
<organism evidence="2 3">
    <name type="scientific">Aquisalinus flavus</name>
    <dbReference type="NCBI Taxonomy" id="1526572"/>
    <lineage>
        <taxon>Bacteria</taxon>
        <taxon>Pseudomonadati</taxon>
        <taxon>Pseudomonadota</taxon>
        <taxon>Alphaproteobacteria</taxon>
        <taxon>Parvularculales</taxon>
        <taxon>Parvularculaceae</taxon>
        <taxon>Aquisalinus</taxon>
    </lineage>
</organism>
<dbReference type="Proteomes" id="UP000613582">
    <property type="component" value="Unassembled WGS sequence"/>
</dbReference>
<dbReference type="GO" id="GO:0016787">
    <property type="term" value="F:hydrolase activity"/>
    <property type="evidence" value="ECO:0007669"/>
    <property type="project" value="UniProtKB-KW"/>
</dbReference>
<sequence length="246" mass="28215">MKHKSTDKNSWVIFDADNTLWELEPIYDAARDEFAAYLSDALGNAPEEIIAFQRQRDAEIFAFLGYSKERFPQSFLDTAAHFLQGKKDAEVMRKAKKIGASVFEKDITPFEGVAEVLSELAEEKHLGLITGGDKAVQKKRLASFRYKDFFGDQFMIVHKKDARTFQKFCIKYDVDVRNSWMVGDSIRSDMLPADAIGLNTIYVTHDNWHEVERHNLKLPKRTFIANSITEVPDIILPKFELSFALP</sequence>
<evidence type="ECO:0000256" key="1">
    <source>
        <dbReference type="ARBA" id="ARBA00022801"/>
    </source>
</evidence>
<dbReference type="InterPro" id="IPR023214">
    <property type="entry name" value="HAD_sf"/>
</dbReference>
<dbReference type="RefSeq" id="WP_188159910.1">
    <property type="nucleotide sequence ID" value="NZ_BMGH01000001.1"/>
</dbReference>
<proteinExistence type="predicted"/>